<evidence type="ECO:0000313" key="2">
    <source>
        <dbReference type="Proteomes" id="UP000539538"/>
    </source>
</evidence>
<dbReference type="EMBL" id="JACHOT010000004">
    <property type="protein sequence ID" value="MBB4651711.1"/>
    <property type="molecule type" value="Genomic_DNA"/>
</dbReference>
<dbReference type="PANTHER" id="PTHR45947">
    <property type="entry name" value="SULFOQUINOVOSYL TRANSFERASE SQD2"/>
    <property type="match status" value="1"/>
</dbReference>
<sequence length="332" mass="36046">MNKVHRYLPSASMVRSIKRAIEDFSPDIIHIGQGRTVALPVMLALRGMPEMPVVFSHGAIEGLNLLSPFDWMTYFNRRITRLLVPSKAHVNNWMGRPLLRRAIGSGRCDVLPHAIAPSPELGETERAVLRARYGFAADEIVVGTVCWIRPIKNLAFVADIVRRLGPPFVFAVVGSGSETELERIRQAGGDRLRLLGKIPGARDMMAAFDIFVTPSRLPGESFGLAPAEAMAAGVPVLTMNFGGTAEIIEQGVSGFGLPYDPDAWSGALKLLAGDVERRKAMGLAARERIATSFSPEAIGLNCYHLYANLLRSGAPGFVDRLLVAPVAARQPK</sequence>
<dbReference type="InterPro" id="IPR050194">
    <property type="entry name" value="Glycosyltransferase_grp1"/>
</dbReference>
<dbReference type="RefSeq" id="WP_183263446.1">
    <property type="nucleotide sequence ID" value="NZ_BAAAVZ010000022.1"/>
</dbReference>
<dbReference type="SUPFAM" id="SSF53756">
    <property type="entry name" value="UDP-Glycosyltransferase/glycogen phosphorylase"/>
    <property type="match status" value="1"/>
</dbReference>
<comment type="caution">
    <text evidence="1">The sequence shown here is derived from an EMBL/GenBank/DDBJ whole genome shotgun (WGS) entry which is preliminary data.</text>
</comment>
<name>A0ABR6L505_9HYPH</name>
<reference evidence="1 2" key="1">
    <citation type="submission" date="2020-08" db="EMBL/GenBank/DDBJ databases">
        <title>Genomic Encyclopedia of Type Strains, Phase IV (KMG-IV): sequencing the most valuable type-strain genomes for metagenomic binning, comparative biology and taxonomic classification.</title>
        <authorList>
            <person name="Goeker M."/>
        </authorList>
    </citation>
    <scope>NUCLEOTIDE SEQUENCE [LARGE SCALE GENOMIC DNA]</scope>
    <source>
        <strain evidence="1 2">DSM 7050</strain>
    </source>
</reference>
<dbReference type="Proteomes" id="UP000539538">
    <property type="component" value="Unassembled WGS sequence"/>
</dbReference>
<keyword evidence="2" id="KW-1185">Reference proteome</keyword>
<dbReference type="Gene3D" id="3.40.50.2000">
    <property type="entry name" value="Glycogen Phosphorylase B"/>
    <property type="match status" value="2"/>
</dbReference>
<evidence type="ECO:0000313" key="1">
    <source>
        <dbReference type="EMBL" id="MBB4651711.1"/>
    </source>
</evidence>
<organism evidence="1 2">
    <name type="scientific">Aminobacter niigataensis</name>
    <dbReference type="NCBI Taxonomy" id="83265"/>
    <lineage>
        <taxon>Bacteria</taxon>
        <taxon>Pseudomonadati</taxon>
        <taxon>Pseudomonadota</taxon>
        <taxon>Alphaproteobacteria</taxon>
        <taxon>Hyphomicrobiales</taxon>
        <taxon>Phyllobacteriaceae</taxon>
        <taxon>Aminobacter</taxon>
    </lineage>
</organism>
<accession>A0ABR6L505</accession>
<protein>
    <submittedName>
        <fullName evidence="1">Glycosyltransferase involved in cell wall biosynthesis</fullName>
    </submittedName>
</protein>
<dbReference type="Pfam" id="PF13692">
    <property type="entry name" value="Glyco_trans_1_4"/>
    <property type="match status" value="1"/>
</dbReference>
<dbReference type="CDD" id="cd03801">
    <property type="entry name" value="GT4_PimA-like"/>
    <property type="match status" value="1"/>
</dbReference>
<dbReference type="PANTHER" id="PTHR45947:SF3">
    <property type="entry name" value="SULFOQUINOVOSYL TRANSFERASE SQD2"/>
    <property type="match status" value="1"/>
</dbReference>
<gene>
    <name evidence="1" type="ORF">GGQ99_003478</name>
</gene>
<proteinExistence type="predicted"/>